<dbReference type="RefSeq" id="WP_110377590.1">
    <property type="nucleotide sequence ID" value="NZ_JAHBRY010000001.1"/>
</dbReference>
<accession>A0A2V3TY77</accession>
<dbReference type="CDD" id="cd13589">
    <property type="entry name" value="PBP2_polyamine_RpCGA009"/>
    <property type="match status" value="1"/>
</dbReference>
<dbReference type="GO" id="GO:0030975">
    <property type="term" value="F:thiamine binding"/>
    <property type="evidence" value="ECO:0007669"/>
    <property type="project" value="TreeGrafter"/>
</dbReference>
<dbReference type="AlphaFoldDB" id="A0A2V3TY77"/>
<dbReference type="PANTHER" id="PTHR30006">
    <property type="entry name" value="THIAMINE-BINDING PERIPLASMIC PROTEIN-RELATED"/>
    <property type="match status" value="1"/>
</dbReference>
<dbReference type="PROSITE" id="PS51318">
    <property type="entry name" value="TAT"/>
    <property type="match status" value="1"/>
</dbReference>
<dbReference type="PANTHER" id="PTHR30006:SF3">
    <property type="entry name" value="THIAMINE-BINDING PERIPLASMIC PROTEIN"/>
    <property type="match status" value="1"/>
</dbReference>
<dbReference type="Proteomes" id="UP000248021">
    <property type="component" value="Unassembled WGS sequence"/>
</dbReference>
<evidence type="ECO:0000313" key="7">
    <source>
        <dbReference type="Proteomes" id="UP000248021"/>
    </source>
</evidence>
<evidence type="ECO:0000256" key="4">
    <source>
        <dbReference type="ARBA" id="ARBA00022729"/>
    </source>
</evidence>
<reference evidence="6 7" key="1">
    <citation type="submission" date="2018-05" db="EMBL/GenBank/DDBJ databases">
        <title>Genomic Encyclopedia of Type Strains, Phase IV (KMG-IV): sequencing the most valuable type-strain genomes for metagenomic binning, comparative biology and taxonomic classification.</title>
        <authorList>
            <person name="Goeker M."/>
        </authorList>
    </citation>
    <scope>NUCLEOTIDE SEQUENCE [LARGE SCALE GENOMIC DNA]</scope>
    <source>
        <strain evidence="6 7">DSM 6462</strain>
    </source>
</reference>
<dbReference type="GO" id="GO:0015888">
    <property type="term" value="P:thiamine transport"/>
    <property type="evidence" value="ECO:0007669"/>
    <property type="project" value="TreeGrafter"/>
</dbReference>
<sequence length="360" mass="38648">MSETTQLPKAALSRRTFLTVSGGAVLATPFVRTSSAASRSLTIRDPGGPVGEAYKKAFFEPFAKTAGVDVIGVQSSHGPTGEIKAMVDAGNYAWDGALLDMSDVDVLSGTKYLETVVGEGGLGPNASQIPAELRSDLLIGAMGYATVLAYRTDTMGKKPPRSFADFWNVADVPGARSVRKHASGTLEPALLADGVAKNALYPLDLDRAFRSLDRIKKDVAVWWTGGAQTSQMLKTGEVDCLITWNGRAQVAIDDGAPVKIVWKDAMFSFAGFAILKGGPNVELMREFIEFASAAENQAEFVKYSTSGPCNPKSFDLIEPKLADILPTHPKHFADMFVMDAAWWGASSAKAQERFETWLLG</sequence>
<dbReference type="InterPro" id="IPR006059">
    <property type="entry name" value="SBP"/>
</dbReference>
<evidence type="ECO:0000256" key="3">
    <source>
        <dbReference type="ARBA" id="ARBA00022448"/>
    </source>
</evidence>
<dbReference type="Pfam" id="PF13416">
    <property type="entry name" value="SBP_bac_8"/>
    <property type="match status" value="1"/>
</dbReference>
<organism evidence="6 7">
    <name type="scientific">Chelatococcus asaccharovorans</name>
    <dbReference type="NCBI Taxonomy" id="28210"/>
    <lineage>
        <taxon>Bacteria</taxon>
        <taxon>Pseudomonadati</taxon>
        <taxon>Pseudomonadota</taxon>
        <taxon>Alphaproteobacteria</taxon>
        <taxon>Hyphomicrobiales</taxon>
        <taxon>Chelatococcaceae</taxon>
        <taxon>Chelatococcus</taxon>
    </lineage>
</organism>
<keyword evidence="4" id="KW-0732">Signal</keyword>
<comment type="similarity">
    <text evidence="2">Belongs to the bacterial solute-binding protein 1 family.</text>
</comment>
<dbReference type="SUPFAM" id="SSF53850">
    <property type="entry name" value="Periplasmic binding protein-like II"/>
    <property type="match status" value="1"/>
</dbReference>
<comment type="subcellular location">
    <subcellularLocation>
        <location evidence="1">Periplasm</location>
    </subcellularLocation>
</comment>
<protein>
    <submittedName>
        <fullName evidence="6">Putative spermidine/putrescine transport system substrate-binding protein</fullName>
    </submittedName>
</protein>
<dbReference type="GO" id="GO:0030288">
    <property type="term" value="C:outer membrane-bounded periplasmic space"/>
    <property type="evidence" value="ECO:0007669"/>
    <property type="project" value="TreeGrafter"/>
</dbReference>
<dbReference type="InterPro" id="IPR006311">
    <property type="entry name" value="TAT_signal"/>
</dbReference>
<keyword evidence="7" id="KW-1185">Reference proteome</keyword>
<evidence type="ECO:0000256" key="2">
    <source>
        <dbReference type="ARBA" id="ARBA00008520"/>
    </source>
</evidence>
<evidence type="ECO:0000256" key="1">
    <source>
        <dbReference type="ARBA" id="ARBA00004418"/>
    </source>
</evidence>
<gene>
    <name evidence="6" type="ORF">C7450_113118</name>
</gene>
<evidence type="ECO:0000256" key="5">
    <source>
        <dbReference type="ARBA" id="ARBA00022764"/>
    </source>
</evidence>
<comment type="caution">
    <text evidence="6">The sequence shown here is derived from an EMBL/GenBank/DDBJ whole genome shotgun (WGS) entry which is preliminary data.</text>
</comment>
<dbReference type="EMBL" id="QJJK01000013">
    <property type="protein sequence ID" value="PXW53630.1"/>
    <property type="molecule type" value="Genomic_DNA"/>
</dbReference>
<proteinExistence type="inferred from homology"/>
<name>A0A2V3TY77_9HYPH</name>
<evidence type="ECO:0000313" key="6">
    <source>
        <dbReference type="EMBL" id="PXW53630.1"/>
    </source>
</evidence>
<keyword evidence="3" id="KW-0813">Transport</keyword>
<keyword evidence="5" id="KW-0574">Periplasm</keyword>
<dbReference type="GO" id="GO:0030976">
    <property type="term" value="F:thiamine pyrophosphate binding"/>
    <property type="evidence" value="ECO:0007669"/>
    <property type="project" value="TreeGrafter"/>
</dbReference>
<dbReference type="Gene3D" id="3.40.190.10">
    <property type="entry name" value="Periplasmic binding protein-like II"/>
    <property type="match status" value="2"/>
</dbReference>
<dbReference type="OrthoDB" id="9815444at2"/>